<gene>
    <name evidence="3" type="ORF">GSOID_T00018998001</name>
</gene>
<dbReference type="Proteomes" id="UP000011014">
    <property type="component" value="Unassembled WGS sequence"/>
</dbReference>
<evidence type="ECO:0000313" key="3">
    <source>
        <dbReference type="EMBL" id="CBY31046.1"/>
    </source>
</evidence>
<dbReference type="Gene3D" id="1.10.238.10">
    <property type="entry name" value="EF-hand"/>
    <property type="match status" value="2"/>
</dbReference>
<dbReference type="GO" id="GO:0005509">
    <property type="term" value="F:calcium ion binding"/>
    <property type="evidence" value="ECO:0007669"/>
    <property type="project" value="InterPro"/>
</dbReference>
<reference evidence="3" key="1">
    <citation type="journal article" date="2010" name="Science">
        <title>Plasticity of animal genome architecture unmasked by rapid evolution of a pelagic tunicate.</title>
        <authorList>
            <person name="Denoeud F."/>
            <person name="Henriet S."/>
            <person name="Mungpakdee S."/>
            <person name="Aury J.M."/>
            <person name="Da Silva C."/>
            <person name="Brinkmann H."/>
            <person name="Mikhaleva J."/>
            <person name="Olsen L.C."/>
            <person name="Jubin C."/>
            <person name="Canestro C."/>
            <person name="Bouquet J.M."/>
            <person name="Danks G."/>
            <person name="Poulain J."/>
            <person name="Campsteijn C."/>
            <person name="Adamski M."/>
            <person name="Cross I."/>
            <person name="Yadetie F."/>
            <person name="Muffato M."/>
            <person name="Louis A."/>
            <person name="Butcher S."/>
            <person name="Tsagkogeorga G."/>
            <person name="Konrad A."/>
            <person name="Singh S."/>
            <person name="Jensen M.F."/>
            <person name="Cong E.H."/>
            <person name="Eikeseth-Otteraa H."/>
            <person name="Noel B."/>
            <person name="Anthouard V."/>
            <person name="Porcel B.M."/>
            <person name="Kachouri-Lafond R."/>
            <person name="Nishino A."/>
            <person name="Ugolini M."/>
            <person name="Chourrout P."/>
            <person name="Nishida H."/>
            <person name="Aasland R."/>
            <person name="Huzurbazar S."/>
            <person name="Westhof E."/>
            <person name="Delsuc F."/>
            <person name="Lehrach H."/>
            <person name="Reinhardt R."/>
            <person name="Weissenbach J."/>
            <person name="Roy S.W."/>
            <person name="Artiguenave F."/>
            <person name="Postlethwait J.H."/>
            <person name="Manak J.R."/>
            <person name="Thompson E.M."/>
            <person name="Jaillon O."/>
            <person name="Du Pasquier L."/>
            <person name="Boudinot P."/>
            <person name="Liberles D.A."/>
            <person name="Volff J.N."/>
            <person name="Philippe H."/>
            <person name="Lenhard B."/>
            <person name="Roest Crollius H."/>
            <person name="Wincker P."/>
            <person name="Chourrout D."/>
        </authorList>
    </citation>
    <scope>NUCLEOTIDE SEQUENCE [LARGE SCALE GENOMIC DNA]</scope>
</reference>
<proteinExistence type="predicted"/>
<dbReference type="SUPFAM" id="SSF47473">
    <property type="entry name" value="EF-hand"/>
    <property type="match status" value="1"/>
</dbReference>
<dbReference type="AlphaFoldDB" id="E4Y5Z6"/>
<name>E4Y5Z6_OIKDI</name>
<dbReference type="PROSITE" id="PS00018">
    <property type="entry name" value="EF_HAND_1"/>
    <property type="match status" value="1"/>
</dbReference>
<accession>E4Y5Z6</accession>
<dbReference type="EMBL" id="FN654290">
    <property type="protein sequence ID" value="CBY31046.1"/>
    <property type="molecule type" value="Genomic_DNA"/>
</dbReference>
<keyword evidence="1" id="KW-0106">Calcium</keyword>
<dbReference type="InterPro" id="IPR018247">
    <property type="entry name" value="EF_Hand_1_Ca_BS"/>
</dbReference>
<dbReference type="InterPro" id="IPR011992">
    <property type="entry name" value="EF-hand-dom_pair"/>
</dbReference>
<evidence type="ECO:0000259" key="2">
    <source>
        <dbReference type="PROSITE" id="PS50222"/>
    </source>
</evidence>
<dbReference type="InterPro" id="IPR002048">
    <property type="entry name" value="EF_hand_dom"/>
</dbReference>
<protein>
    <recommendedName>
        <fullName evidence="2">EF-hand domain-containing protein</fullName>
    </recommendedName>
</protein>
<sequence>MSIKRQMQNIEQTDCIQRWHDLLAENFVIHNHQVYWQIFEANANGATAYNVDWLPKSSFSVFEFDKKKLFILKMAPAVPKEVIAKFAEHGFDEAWVTEEWNLFHEKNPSGKIAKADAMKKLKEAAAARFPNAIPENVAEVLYPAFDPEEKGEVDFVAAARGLAVLFCSRIEIRAQLFFSLVDESGDGKINKAEFTKFLAFVNETQALGLSADELKGMCDEIFTALNKTELTLDDVRDVAAARWGA</sequence>
<evidence type="ECO:0000256" key="1">
    <source>
        <dbReference type="ARBA" id="ARBA00022837"/>
    </source>
</evidence>
<organism evidence="3">
    <name type="scientific">Oikopleura dioica</name>
    <name type="common">Tunicate</name>
    <dbReference type="NCBI Taxonomy" id="34765"/>
    <lineage>
        <taxon>Eukaryota</taxon>
        <taxon>Metazoa</taxon>
        <taxon>Chordata</taxon>
        <taxon>Tunicata</taxon>
        <taxon>Appendicularia</taxon>
        <taxon>Copelata</taxon>
        <taxon>Oikopleuridae</taxon>
        <taxon>Oikopleura</taxon>
    </lineage>
</organism>
<dbReference type="PROSITE" id="PS50222">
    <property type="entry name" value="EF_HAND_2"/>
    <property type="match status" value="1"/>
</dbReference>
<feature type="domain" description="EF-hand" evidence="2">
    <location>
        <begin position="169"/>
        <end position="204"/>
    </location>
</feature>